<protein>
    <submittedName>
        <fullName evidence="2">Uncharacterized protein</fullName>
    </submittedName>
</protein>
<sequence length="154" mass="16710">MSISLWETGLIRSTIAPNPPPLHAVSHQPTHRPLPPRDHASPPAQTETALGPTPSLPEPSGYHYETWPHRHQHPVRHAIPPITPRIHTQERESPMSAFDPASIFVDARLEMPTPPYIPSTGPAHAPLLDATNTTSASPPTLAVPLTGLKPTHLV</sequence>
<feature type="region of interest" description="Disordered" evidence="1">
    <location>
        <begin position="15"/>
        <end position="67"/>
    </location>
</feature>
<reference evidence="2 3" key="1">
    <citation type="journal article" date="2012" name="New Phytol.">
        <title>Insight into trade-off between wood decay and parasitism from the genome of a fungal forest pathogen.</title>
        <authorList>
            <person name="Olson A."/>
            <person name="Aerts A."/>
            <person name="Asiegbu F."/>
            <person name="Belbahri L."/>
            <person name="Bouzid O."/>
            <person name="Broberg A."/>
            <person name="Canback B."/>
            <person name="Coutinho P.M."/>
            <person name="Cullen D."/>
            <person name="Dalman K."/>
            <person name="Deflorio G."/>
            <person name="van Diepen L.T."/>
            <person name="Dunand C."/>
            <person name="Duplessis S."/>
            <person name="Durling M."/>
            <person name="Gonthier P."/>
            <person name="Grimwood J."/>
            <person name="Fossdal C.G."/>
            <person name="Hansson D."/>
            <person name="Henrissat B."/>
            <person name="Hietala A."/>
            <person name="Himmelstrand K."/>
            <person name="Hoffmeister D."/>
            <person name="Hogberg N."/>
            <person name="James T.Y."/>
            <person name="Karlsson M."/>
            <person name="Kohler A."/>
            <person name="Kues U."/>
            <person name="Lee Y.H."/>
            <person name="Lin Y.C."/>
            <person name="Lind M."/>
            <person name="Lindquist E."/>
            <person name="Lombard V."/>
            <person name="Lucas S."/>
            <person name="Lunden K."/>
            <person name="Morin E."/>
            <person name="Murat C."/>
            <person name="Park J."/>
            <person name="Raffaello T."/>
            <person name="Rouze P."/>
            <person name="Salamov A."/>
            <person name="Schmutz J."/>
            <person name="Solheim H."/>
            <person name="Stahlberg J."/>
            <person name="Velez H."/>
            <person name="de Vries R.P."/>
            <person name="Wiebenga A."/>
            <person name="Woodward S."/>
            <person name="Yakovlev I."/>
            <person name="Garbelotto M."/>
            <person name="Martin F."/>
            <person name="Grigoriev I.V."/>
            <person name="Stenlid J."/>
        </authorList>
    </citation>
    <scope>NUCLEOTIDE SEQUENCE [LARGE SCALE GENOMIC DNA]</scope>
    <source>
        <strain evidence="2 3">TC 32-1</strain>
    </source>
</reference>
<organism evidence="2 3">
    <name type="scientific">Heterobasidion irregulare (strain TC 32-1)</name>
    <dbReference type="NCBI Taxonomy" id="747525"/>
    <lineage>
        <taxon>Eukaryota</taxon>
        <taxon>Fungi</taxon>
        <taxon>Dikarya</taxon>
        <taxon>Basidiomycota</taxon>
        <taxon>Agaricomycotina</taxon>
        <taxon>Agaricomycetes</taxon>
        <taxon>Russulales</taxon>
        <taxon>Bondarzewiaceae</taxon>
        <taxon>Heterobasidion</taxon>
        <taxon>Heterobasidion annosum species complex</taxon>
    </lineage>
</organism>
<dbReference type="KEGG" id="hir:HETIRDRAFT_106180"/>
<feature type="non-terminal residue" evidence="2">
    <location>
        <position position="154"/>
    </location>
</feature>
<proteinExistence type="predicted"/>
<dbReference type="AlphaFoldDB" id="W4JTD8"/>
<gene>
    <name evidence="2" type="ORF">HETIRDRAFT_106180</name>
</gene>
<accession>W4JTD8</accession>
<evidence type="ECO:0000256" key="1">
    <source>
        <dbReference type="SAM" id="MobiDB-lite"/>
    </source>
</evidence>
<dbReference type="HOGENOM" id="CLU_1717586_0_0_1"/>
<dbReference type="RefSeq" id="XP_009551655.1">
    <property type="nucleotide sequence ID" value="XM_009553360.1"/>
</dbReference>
<dbReference type="GeneID" id="20666137"/>
<dbReference type="InParanoid" id="W4JTD8"/>
<evidence type="ECO:0000313" key="2">
    <source>
        <dbReference type="EMBL" id="ETW76783.1"/>
    </source>
</evidence>
<dbReference type="Proteomes" id="UP000030671">
    <property type="component" value="Unassembled WGS sequence"/>
</dbReference>
<evidence type="ECO:0000313" key="3">
    <source>
        <dbReference type="Proteomes" id="UP000030671"/>
    </source>
</evidence>
<dbReference type="EMBL" id="KI925464">
    <property type="protein sequence ID" value="ETW76783.1"/>
    <property type="molecule type" value="Genomic_DNA"/>
</dbReference>
<keyword evidence="3" id="KW-1185">Reference proteome</keyword>
<name>W4JTD8_HETIT</name>